<feature type="active site" description="Proton acceptor" evidence="6">
    <location>
        <position position="243"/>
    </location>
</feature>
<dbReference type="InterPro" id="IPR004808">
    <property type="entry name" value="AP_endonuc_1"/>
</dbReference>
<evidence type="ECO:0000256" key="2">
    <source>
        <dbReference type="ARBA" id="ARBA00007092"/>
    </source>
</evidence>
<feature type="binding site" evidence="7">
    <location>
        <position position="146"/>
    </location>
    <ligand>
        <name>Mg(2+)</name>
        <dbReference type="ChEBI" id="CHEBI:18420"/>
        <label>1</label>
    </ligand>
</feature>
<dbReference type="GO" id="GO:0003906">
    <property type="term" value="F:DNA-(apurinic or apyrimidinic site) endonuclease activity"/>
    <property type="evidence" value="ECO:0007669"/>
    <property type="project" value="TreeGrafter"/>
</dbReference>
<dbReference type="InterPro" id="IPR005135">
    <property type="entry name" value="Endo/exonuclease/phosphatase"/>
</dbReference>
<feature type="binding site" evidence="7">
    <location>
        <position position="11"/>
    </location>
    <ligand>
        <name>Mg(2+)</name>
        <dbReference type="ChEBI" id="CHEBI:18420"/>
        <label>1</label>
    </ligand>
</feature>
<keyword evidence="11" id="KW-1185">Reference proteome</keyword>
<dbReference type="EMBL" id="BA000011">
    <property type="protein sequence ID" value="BAB59187.1"/>
    <property type="molecule type" value="Genomic_DNA"/>
</dbReference>
<evidence type="ECO:0000259" key="9">
    <source>
        <dbReference type="Pfam" id="PF03372"/>
    </source>
</evidence>
<dbReference type="InterPro" id="IPR020848">
    <property type="entry name" value="AP_endonuclease_F1_CS"/>
</dbReference>
<dbReference type="Proteomes" id="UP000001017">
    <property type="component" value="Chromosome"/>
</dbReference>
<dbReference type="PROSITE" id="PS00728">
    <property type="entry name" value="AP_NUCLEASE_F1_3"/>
    <property type="match status" value="1"/>
</dbReference>
<feature type="active site" evidence="6">
    <location>
        <position position="107"/>
    </location>
</feature>
<evidence type="ECO:0000256" key="3">
    <source>
        <dbReference type="ARBA" id="ARBA00022723"/>
    </source>
</evidence>
<dbReference type="Pfam" id="PF03372">
    <property type="entry name" value="Exo_endo_phos"/>
    <property type="match status" value="1"/>
</dbReference>
<keyword evidence="4" id="KW-0378">Hydrolase</keyword>
<dbReference type="PROSITE" id="PS51435">
    <property type="entry name" value="AP_NUCLEASE_F1_4"/>
    <property type="match status" value="1"/>
</dbReference>
<dbReference type="AlphaFoldDB" id="Q97CQ6"/>
<dbReference type="CDD" id="cd09073">
    <property type="entry name" value="ExoIII_AP-endo"/>
    <property type="match status" value="1"/>
</dbReference>
<accession>Q97CQ6</accession>
<dbReference type="GeneID" id="1441532"/>
<proteinExistence type="inferred from homology"/>
<dbReference type="HOGENOM" id="CLU_027539_1_3_2"/>
<gene>
    <name evidence="10" type="ORF">TVG0048222</name>
</gene>
<dbReference type="Gene3D" id="3.60.10.10">
    <property type="entry name" value="Endonuclease/exonuclease/phosphatase"/>
    <property type="match status" value="1"/>
</dbReference>
<dbReference type="KEGG" id="tvo:TVG0048222"/>
<comment type="cofactor">
    <cofactor evidence="7">
        <name>Mg(2+)</name>
        <dbReference type="ChEBI" id="CHEBI:18420"/>
    </cofactor>
    <cofactor evidence="7">
        <name>Mn(2+)</name>
        <dbReference type="ChEBI" id="CHEBI:29035"/>
    </cofactor>
    <text evidence="7">Probably binds two magnesium or manganese ions per subunit.</text>
</comment>
<dbReference type="GO" id="GO:0003677">
    <property type="term" value="F:DNA binding"/>
    <property type="evidence" value="ECO:0007669"/>
    <property type="project" value="InterPro"/>
</dbReference>
<dbReference type="NCBIfam" id="TIGR00195">
    <property type="entry name" value="exoDNase_III"/>
    <property type="match status" value="1"/>
</dbReference>
<feature type="binding site" evidence="7">
    <location>
        <position position="39"/>
    </location>
    <ligand>
        <name>Mg(2+)</name>
        <dbReference type="ChEBI" id="CHEBI:18420"/>
        <label>1</label>
    </ligand>
</feature>
<reference evidence="10 11" key="2">
    <citation type="journal article" date="2000" name="Proc. Natl. Acad. Sci. U.S.A.">
        <title>Archaeal adaptation to higher temperatures revealed by genomic sequence of Thermoplasma volcanium.</title>
        <authorList>
            <person name="Kawashima T."/>
            <person name="Amano N."/>
            <person name="Koike H."/>
            <person name="Makino S."/>
            <person name="Higuchi S."/>
            <person name="Kawashima-Ohya Y."/>
            <person name="Watanabe K."/>
            <person name="Yamazaki M."/>
            <person name="Kanehori K."/>
            <person name="Kawamoto T."/>
            <person name="Nunoshiba T."/>
            <person name="Yamamoto Y."/>
            <person name="Aramaki H."/>
            <person name="Makino K."/>
            <person name="Suzuki M."/>
        </authorList>
    </citation>
    <scope>NUCLEOTIDE SEQUENCE [LARGE SCALE GENOMIC DNA]</scope>
    <source>
        <strain evidence="11">ATCC 51530 / DSM 4299 / JCM 9571 / NBRC 15438 / GSS1</strain>
    </source>
</reference>
<feature type="active site" description="Proton donor/acceptor" evidence="6">
    <location>
        <position position="146"/>
    </location>
</feature>
<evidence type="ECO:0000256" key="4">
    <source>
        <dbReference type="ARBA" id="ARBA00022801"/>
    </source>
</evidence>
<feature type="binding site" evidence="7">
    <location>
        <position position="242"/>
    </location>
    <ligand>
        <name>Mg(2+)</name>
        <dbReference type="ChEBI" id="CHEBI:18420"/>
        <label>1</label>
    </ligand>
</feature>
<evidence type="ECO:0000256" key="8">
    <source>
        <dbReference type="PIRSR" id="PIRSR604808-3"/>
    </source>
</evidence>
<evidence type="ECO:0000313" key="10">
    <source>
        <dbReference type="EMBL" id="BAB59187.1"/>
    </source>
</evidence>
<sequence length="252" mass="29243">MSETKKFLSWNVNGLRAVIKSGGLDLIRNGDYFAIAMQETKVDVKSVPEEMYHLGYHVYNNPAKRKGYSGTMTLSREKPIDVSYGFESEEGRILNLEFDNFYFINAYFPNSQHGLTRLDLKLDFDKKFLGYANDLRKKKPLIICGDFNVAHEEIDIARPKDNEHNAGFTIEERTWMSQFLSSGYVDTFRLFTTDGGHYSWWSYRFNAREKNIGWRIDYFVVSDDIKDKVKASRILENVKGSDHAPVELEIDI</sequence>
<dbReference type="STRING" id="273116.gene:9380810"/>
<name>Q97CQ6_THEVO</name>
<comment type="similarity">
    <text evidence="2">Belongs to the DNA repair enzymes AP/ExoA family.</text>
</comment>
<evidence type="ECO:0000256" key="1">
    <source>
        <dbReference type="ARBA" id="ARBA00001936"/>
    </source>
</evidence>
<keyword evidence="5 7" id="KW-0460">Magnesium</keyword>
<dbReference type="InterPro" id="IPR036691">
    <property type="entry name" value="Endo/exonu/phosph_ase_sf"/>
</dbReference>
<feature type="domain" description="Endonuclease/exonuclease/phosphatase" evidence="9">
    <location>
        <begin position="8"/>
        <end position="243"/>
    </location>
</feature>
<dbReference type="SUPFAM" id="SSF56219">
    <property type="entry name" value="DNase I-like"/>
    <property type="match status" value="1"/>
</dbReference>
<evidence type="ECO:0000256" key="5">
    <source>
        <dbReference type="ARBA" id="ARBA00022842"/>
    </source>
</evidence>
<dbReference type="PANTHER" id="PTHR22748:SF6">
    <property type="entry name" value="DNA-(APURINIC OR APYRIMIDINIC SITE) ENDONUCLEASE"/>
    <property type="match status" value="1"/>
</dbReference>
<dbReference type="GO" id="GO:0046872">
    <property type="term" value="F:metal ion binding"/>
    <property type="evidence" value="ECO:0007669"/>
    <property type="project" value="UniProtKB-KW"/>
</dbReference>
<dbReference type="NCBIfam" id="TIGR00633">
    <property type="entry name" value="xth"/>
    <property type="match status" value="1"/>
</dbReference>
<organism evidence="10 11">
    <name type="scientific">Thermoplasma volcanium (strain ATCC 51530 / DSM 4299 / JCM 9571 / NBRC 15438 / GSS1)</name>
    <dbReference type="NCBI Taxonomy" id="273116"/>
    <lineage>
        <taxon>Archaea</taxon>
        <taxon>Methanobacteriati</taxon>
        <taxon>Thermoplasmatota</taxon>
        <taxon>Thermoplasmata</taxon>
        <taxon>Thermoplasmatales</taxon>
        <taxon>Thermoplasmataceae</taxon>
        <taxon>Thermoplasma</taxon>
    </lineage>
</organism>
<dbReference type="OrthoDB" id="146626at2157"/>
<keyword evidence="3 7" id="KW-0479">Metal-binding</keyword>
<dbReference type="RefSeq" id="WP_010916303.1">
    <property type="nucleotide sequence ID" value="NC_002689.2"/>
</dbReference>
<feature type="binding site" evidence="7">
    <location>
        <position position="148"/>
    </location>
    <ligand>
        <name>Mg(2+)</name>
        <dbReference type="ChEBI" id="CHEBI:18420"/>
        <label>1</label>
    </ligand>
</feature>
<dbReference type="eggNOG" id="arCOG02207">
    <property type="taxonomic scope" value="Archaea"/>
</dbReference>
<feature type="binding site" evidence="7">
    <location>
        <position position="243"/>
    </location>
    <ligand>
        <name>Mg(2+)</name>
        <dbReference type="ChEBI" id="CHEBI:18420"/>
        <label>1</label>
    </ligand>
</feature>
<keyword evidence="7" id="KW-0464">Manganese</keyword>
<evidence type="ECO:0000313" key="11">
    <source>
        <dbReference type="Proteomes" id="UP000001017"/>
    </source>
</evidence>
<dbReference type="GO" id="GO:0008311">
    <property type="term" value="F:double-stranded DNA 3'-5' DNA exonuclease activity"/>
    <property type="evidence" value="ECO:0007669"/>
    <property type="project" value="TreeGrafter"/>
</dbReference>
<feature type="site" description="Important for catalytic activity" evidence="8">
    <location>
        <position position="217"/>
    </location>
</feature>
<feature type="site" description="Transition state stabilizer" evidence="8">
    <location>
        <position position="148"/>
    </location>
</feature>
<dbReference type="GO" id="GO:0008081">
    <property type="term" value="F:phosphoric diester hydrolase activity"/>
    <property type="evidence" value="ECO:0007669"/>
    <property type="project" value="TreeGrafter"/>
</dbReference>
<feature type="site" description="Interaction with DNA substrate" evidence="8">
    <location>
        <position position="243"/>
    </location>
</feature>
<dbReference type="PANTHER" id="PTHR22748">
    <property type="entry name" value="AP ENDONUCLEASE"/>
    <property type="match status" value="1"/>
</dbReference>
<evidence type="ECO:0000256" key="6">
    <source>
        <dbReference type="PIRSR" id="PIRSR604808-1"/>
    </source>
</evidence>
<dbReference type="PaxDb" id="273116-14324259"/>
<dbReference type="PhylomeDB" id="Q97CQ6"/>
<evidence type="ECO:0000256" key="7">
    <source>
        <dbReference type="PIRSR" id="PIRSR604808-2"/>
    </source>
</evidence>
<protein>
    <submittedName>
        <fullName evidence="10">Exodeoxyribonuclease</fullName>
    </submittedName>
</protein>
<reference evidence="10 11" key="1">
    <citation type="journal article" date="1999" name="Proc. Jpn. Acad.">
        <title>Determination of the complete genomic DNA sequence of Thermoplasma volvanium GSS1.</title>
        <authorList>
            <person name="Kawashima T."/>
            <person name="Yamamoto Y."/>
            <person name="Aramaki H."/>
            <person name="Nunoshiba T."/>
            <person name="Kawamoto T."/>
            <person name="Watanabe K."/>
            <person name="Yamazaki M."/>
            <person name="Kanehori K."/>
            <person name="Amano N."/>
            <person name="Ohya Y."/>
            <person name="Makino K."/>
            <person name="Suzuki M."/>
        </authorList>
    </citation>
    <scope>NUCLEOTIDE SEQUENCE [LARGE SCALE GENOMIC DNA]</scope>
    <source>
        <strain evidence="11">ATCC 51530 / DSM 4299 / JCM 9571 / NBRC 15438 / GSS1</strain>
    </source>
</reference>
<dbReference type="GO" id="GO:0006284">
    <property type="term" value="P:base-excision repair"/>
    <property type="evidence" value="ECO:0007669"/>
    <property type="project" value="TreeGrafter"/>
</dbReference>
<comment type="cofactor">
    <cofactor evidence="1">
        <name>Mn(2+)</name>
        <dbReference type="ChEBI" id="CHEBI:29035"/>
    </cofactor>
</comment>